<dbReference type="Proteomes" id="UP001458880">
    <property type="component" value="Unassembled WGS sequence"/>
</dbReference>
<comment type="caution">
    <text evidence="1">The sequence shown here is derived from an EMBL/GenBank/DDBJ whole genome shotgun (WGS) entry which is preliminary data.</text>
</comment>
<evidence type="ECO:0000313" key="1">
    <source>
        <dbReference type="EMBL" id="KAK9731830.1"/>
    </source>
</evidence>
<name>A0AAW1LDE1_POPJA</name>
<accession>A0AAW1LDE1</accession>
<proteinExistence type="predicted"/>
<organism evidence="1 2">
    <name type="scientific">Popillia japonica</name>
    <name type="common">Japanese beetle</name>
    <dbReference type="NCBI Taxonomy" id="7064"/>
    <lineage>
        <taxon>Eukaryota</taxon>
        <taxon>Metazoa</taxon>
        <taxon>Ecdysozoa</taxon>
        <taxon>Arthropoda</taxon>
        <taxon>Hexapoda</taxon>
        <taxon>Insecta</taxon>
        <taxon>Pterygota</taxon>
        <taxon>Neoptera</taxon>
        <taxon>Endopterygota</taxon>
        <taxon>Coleoptera</taxon>
        <taxon>Polyphaga</taxon>
        <taxon>Scarabaeiformia</taxon>
        <taxon>Scarabaeidae</taxon>
        <taxon>Rutelinae</taxon>
        <taxon>Popillia</taxon>
    </lineage>
</organism>
<dbReference type="EMBL" id="JASPKY010000126">
    <property type="protein sequence ID" value="KAK9731830.1"/>
    <property type="molecule type" value="Genomic_DNA"/>
</dbReference>
<gene>
    <name evidence="1" type="ORF">QE152_g13313</name>
</gene>
<protein>
    <submittedName>
        <fullName evidence="1">Uncharacterized protein</fullName>
    </submittedName>
</protein>
<reference evidence="1 2" key="1">
    <citation type="journal article" date="2024" name="BMC Genomics">
        <title>De novo assembly and annotation of Popillia japonica's genome with initial clues to its potential as an invasive pest.</title>
        <authorList>
            <person name="Cucini C."/>
            <person name="Boschi S."/>
            <person name="Funari R."/>
            <person name="Cardaioli E."/>
            <person name="Iannotti N."/>
            <person name="Marturano G."/>
            <person name="Paoli F."/>
            <person name="Bruttini M."/>
            <person name="Carapelli A."/>
            <person name="Frati F."/>
            <person name="Nardi F."/>
        </authorList>
    </citation>
    <scope>NUCLEOTIDE SEQUENCE [LARGE SCALE GENOMIC DNA]</scope>
    <source>
        <strain evidence="1">DMR45628</strain>
    </source>
</reference>
<evidence type="ECO:0000313" key="2">
    <source>
        <dbReference type="Proteomes" id="UP001458880"/>
    </source>
</evidence>
<sequence>MDIQTEFTEKFHNLWNAPIAQSKKNFKSFVNEIDNKITDENARVELIANLEPRNKLEISFKVDLLMRYQMYEKVLEILQASTNSLYISNILKNWTFFKETFKNITANELVNDILPNLSYSTRMKVLNRISKNLFDEKLADQYFESIENTYEIVSARVMLGSCSIPIIKEKMEKYNLILTLKQLERILRRDVTFLDYYFEHTRTNSKVKVCDKIKLLKSIFKRDNELFWRVNDKYKIISNCGRRFTRKIIKENEHFLTDKRDEYPVNLKKRIVFQVWKRKPELFKSFIRNNSPNDMRWYFIAKTSYYSSITEYQCYIPKDKRYNFFNDIFQEKFGCNIHDRPEVVTEAILLLMPEELRDNILKMKIELNEDSLNICRPEISFPILLDKIKHSSELHKRIEYVDMLLTSCVNHENESYLLKVLKYVEKRHRNDTQVLKKFLRGLQCWKNLETLSTEHWTYIDAIQKLLIIQNQTANEIFFLVKRIGHLLNNSLDICEQMRKYLETIIKKPYLFDIFTEIPQHKKYCIMELKKYISDINDTNVSNKILLRYLKFVHQYNIGNPEDRIPFSHFVPIIQTLSDEHLADLLPLIMYYIKFCYTDLNPIVWQHVTKFFSDKSLFSWYLQHHKNEILDKFNLILPILSAKTHKMFIFKLDEYSYRHILEITTNFCITQIQHAPDVQLKINAINILAVINQFEFLKISAEFKPTENGKIDPSIPVDHTKLLAAVLSNLKKLMRPLDGLNIVAKFCKGDYLKYALGSVYSTILRTPLENAKTILAELRKLAVSVRKHAIHINKIICGLDEFCTLIKEQTVTEKNRSIKTILFKKSLQYLQIMPVEKCWELVKITIHGINKNDVHVHKLLLEIGKIPEQYRAAYIPEAYAELSSNKDPSINHKKYELISLTPVEIIDELNQELLLIFMSEVIFDQQLTSYEIWTNLIFYSSGEKQEALLDCALKRFDEYHRANPDEFIHVKVSKFLSPLCVGAVHFRLRTPLVQKFANLWLNSFSPEVDVTNRIYLSFIVAYAESDYNFQMLGVKVNKLLQEYLITYNDYLLPIFENTLYNFLNTKKFEDRFLFIKAFLGDLSSVPICLVSIRLLVQQGDIPKEAVDDYLDLVRKIKERPELCIKTHSNNLWNRY</sequence>
<dbReference type="AlphaFoldDB" id="A0AAW1LDE1"/>
<keyword evidence="2" id="KW-1185">Reference proteome</keyword>